<dbReference type="Pfam" id="PF02518">
    <property type="entry name" value="HATPase_c"/>
    <property type="match status" value="1"/>
</dbReference>
<feature type="transmembrane region" description="Helical" evidence="5">
    <location>
        <begin position="118"/>
        <end position="138"/>
    </location>
</feature>
<feature type="region of interest" description="Disordered" evidence="4">
    <location>
        <begin position="303"/>
        <end position="337"/>
    </location>
</feature>
<feature type="transmembrane region" description="Helical" evidence="5">
    <location>
        <begin position="20"/>
        <end position="40"/>
    </location>
</feature>
<protein>
    <submittedName>
        <fullName evidence="7">Histidine kinase</fullName>
    </submittedName>
</protein>
<evidence type="ECO:0000313" key="7">
    <source>
        <dbReference type="EMBL" id="MDN4471588.1"/>
    </source>
</evidence>
<name>A0ABT8FXQ9_9MICO</name>
<feature type="transmembrane region" description="Helical" evidence="5">
    <location>
        <begin position="87"/>
        <end position="106"/>
    </location>
</feature>
<proteinExistence type="predicted"/>
<dbReference type="SUPFAM" id="SSF55874">
    <property type="entry name" value="ATPase domain of HSP90 chaperone/DNA topoisomerase II/histidine kinase"/>
    <property type="match status" value="1"/>
</dbReference>
<evidence type="ECO:0000256" key="4">
    <source>
        <dbReference type="SAM" id="MobiDB-lite"/>
    </source>
</evidence>
<evidence type="ECO:0000313" key="8">
    <source>
        <dbReference type="Proteomes" id="UP001172738"/>
    </source>
</evidence>
<evidence type="ECO:0000259" key="6">
    <source>
        <dbReference type="Pfam" id="PF02518"/>
    </source>
</evidence>
<organism evidence="7 8">
    <name type="scientific">Demequina zhanjiangensis</name>
    <dbReference type="NCBI Taxonomy" id="3051659"/>
    <lineage>
        <taxon>Bacteria</taxon>
        <taxon>Bacillati</taxon>
        <taxon>Actinomycetota</taxon>
        <taxon>Actinomycetes</taxon>
        <taxon>Micrococcales</taxon>
        <taxon>Demequinaceae</taxon>
        <taxon>Demequina</taxon>
    </lineage>
</organism>
<feature type="transmembrane region" description="Helical" evidence="5">
    <location>
        <begin position="46"/>
        <end position="66"/>
    </location>
</feature>
<keyword evidence="5" id="KW-1133">Transmembrane helix</keyword>
<dbReference type="InterPro" id="IPR003594">
    <property type="entry name" value="HATPase_dom"/>
</dbReference>
<gene>
    <name evidence="7" type="ORF">QQX04_01115</name>
</gene>
<sequence>MTDQRLATPLRRRAPQSRWWLVTLGGLLLAMSLTMLARRWGIVGAASWLVPAFAFSAALVLVWSPLESAVQSDARRPDVVALFSRDAWARVVLGIVLAILTLVWFSQQHFTDDPILRAVVVPVVAVVALALVLAPWWLRLIRQVGVERERRVREFERAEIAAHLHDSVLQTLTLIRAKADDPDAVARLARAQERDLRSYLYQDRRSEADSVATALQRAVSEVEDAYGVAIDVVSVGDAPTTDAMRAGVDAAKEAAQNAARHGSEPISVYAELTADRYELFVRDSGPGFDPSAVPEDRAGIRNSILGRSRRHGGDASIASTPGGRTEVTITIPRQEER</sequence>
<keyword evidence="5" id="KW-0472">Membrane</keyword>
<dbReference type="GO" id="GO:0016301">
    <property type="term" value="F:kinase activity"/>
    <property type="evidence" value="ECO:0007669"/>
    <property type="project" value="UniProtKB-KW"/>
</dbReference>
<keyword evidence="2 7" id="KW-0418">Kinase</keyword>
<dbReference type="InterPro" id="IPR050482">
    <property type="entry name" value="Sensor_HK_TwoCompSys"/>
</dbReference>
<evidence type="ECO:0000256" key="5">
    <source>
        <dbReference type="SAM" id="Phobius"/>
    </source>
</evidence>
<accession>A0ABT8FXQ9</accession>
<reference evidence="7" key="1">
    <citation type="submission" date="2023-06" db="EMBL/GenBank/DDBJ databases">
        <title>SYSU T00b26.</title>
        <authorList>
            <person name="Gao L."/>
            <person name="Fang B.-Z."/>
            <person name="Li W.-J."/>
        </authorList>
    </citation>
    <scope>NUCLEOTIDE SEQUENCE</scope>
    <source>
        <strain evidence="7">SYSU T00b26</strain>
    </source>
</reference>
<dbReference type="PANTHER" id="PTHR24421:SF61">
    <property type="entry name" value="OXYGEN SENSOR HISTIDINE KINASE NREB"/>
    <property type="match status" value="1"/>
</dbReference>
<keyword evidence="3" id="KW-0902">Two-component regulatory system</keyword>
<dbReference type="EMBL" id="JAUHPV010000001">
    <property type="protein sequence ID" value="MDN4471588.1"/>
    <property type="molecule type" value="Genomic_DNA"/>
</dbReference>
<evidence type="ECO:0000256" key="1">
    <source>
        <dbReference type="ARBA" id="ARBA00022679"/>
    </source>
</evidence>
<evidence type="ECO:0000256" key="2">
    <source>
        <dbReference type="ARBA" id="ARBA00022777"/>
    </source>
</evidence>
<keyword evidence="1" id="KW-0808">Transferase</keyword>
<dbReference type="PANTHER" id="PTHR24421">
    <property type="entry name" value="NITRATE/NITRITE SENSOR PROTEIN NARX-RELATED"/>
    <property type="match status" value="1"/>
</dbReference>
<dbReference type="RefSeq" id="WP_301125359.1">
    <property type="nucleotide sequence ID" value="NZ_JAUHPV010000001.1"/>
</dbReference>
<feature type="domain" description="Histidine kinase/HSP90-like ATPase" evidence="6">
    <location>
        <begin position="251"/>
        <end position="334"/>
    </location>
</feature>
<keyword evidence="5" id="KW-0812">Transmembrane</keyword>
<dbReference type="Proteomes" id="UP001172738">
    <property type="component" value="Unassembled WGS sequence"/>
</dbReference>
<dbReference type="InterPro" id="IPR036890">
    <property type="entry name" value="HATPase_C_sf"/>
</dbReference>
<keyword evidence="8" id="KW-1185">Reference proteome</keyword>
<comment type="caution">
    <text evidence="7">The sequence shown here is derived from an EMBL/GenBank/DDBJ whole genome shotgun (WGS) entry which is preliminary data.</text>
</comment>
<dbReference type="Gene3D" id="3.30.565.10">
    <property type="entry name" value="Histidine kinase-like ATPase, C-terminal domain"/>
    <property type="match status" value="1"/>
</dbReference>
<evidence type="ECO:0000256" key="3">
    <source>
        <dbReference type="ARBA" id="ARBA00023012"/>
    </source>
</evidence>